<dbReference type="Pfam" id="PF01343">
    <property type="entry name" value="Peptidase_S49"/>
    <property type="match status" value="1"/>
</dbReference>
<dbReference type="InParanoid" id="D8LBW2"/>
<feature type="region of interest" description="Disordered" evidence="5">
    <location>
        <begin position="116"/>
        <end position="141"/>
    </location>
</feature>
<evidence type="ECO:0000259" key="7">
    <source>
        <dbReference type="Pfam" id="PF01343"/>
    </source>
</evidence>
<evidence type="ECO:0000256" key="3">
    <source>
        <dbReference type="ARBA" id="ARBA00022801"/>
    </source>
</evidence>
<dbReference type="AlphaFoldDB" id="D8LBW2"/>
<evidence type="ECO:0000313" key="8">
    <source>
        <dbReference type="EMBL" id="CBN79145.1"/>
    </source>
</evidence>
<feature type="signal peptide" evidence="6">
    <location>
        <begin position="1"/>
        <end position="23"/>
    </location>
</feature>
<evidence type="ECO:0000256" key="5">
    <source>
        <dbReference type="SAM" id="MobiDB-lite"/>
    </source>
</evidence>
<keyword evidence="9" id="KW-1185">Reference proteome</keyword>
<reference evidence="8 9" key="1">
    <citation type="journal article" date="2010" name="Nature">
        <title>The Ectocarpus genome and the independent evolution of multicellularity in brown algae.</title>
        <authorList>
            <person name="Cock J.M."/>
            <person name="Sterck L."/>
            <person name="Rouze P."/>
            <person name="Scornet D."/>
            <person name="Allen A.E."/>
            <person name="Amoutzias G."/>
            <person name="Anthouard V."/>
            <person name="Artiguenave F."/>
            <person name="Aury J.M."/>
            <person name="Badger J.H."/>
            <person name="Beszteri B."/>
            <person name="Billiau K."/>
            <person name="Bonnet E."/>
            <person name="Bothwell J.H."/>
            <person name="Bowler C."/>
            <person name="Boyen C."/>
            <person name="Brownlee C."/>
            <person name="Carrano C.J."/>
            <person name="Charrier B."/>
            <person name="Cho G.Y."/>
            <person name="Coelho S.M."/>
            <person name="Collen J."/>
            <person name="Corre E."/>
            <person name="Da Silva C."/>
            <person name="Delage L."/>
            <person name="Delaroque N."/>
            <person name="Dittami S.M."/>
            <person name="Doulbeau S."/>
            <person name="Elias M."/>
            <person name="Farnham G."/>
            <person name="Gachon C.M."/>
            <person name="Gschloessl B."/>
            <person name="Heesch S."/>
            <person name="Jabbari K."/>
            <person name="Jubin C."/>
            <person name="Kawai H."/>
            <person name="Kimura K."/>
            <person name="Kloareg B."/>
            <person name="Kupper F.C."/>
            <person name="Lang D."/>
            <person name="Le Bail A."/>
            <person name="Leblanc C."/>
            <person name="Lerouge P."/>
            <person name="Lohr M."/>
            <person name="Lopez P.J."/>
            <person name="Martens C."/>
            <person name="Maumus F."/>
            <person name="Michel G."/>
            <person name="Miranda-Saavedra D."/>
            <person name="Morales J."/>
            <person name="Moreau H."/>
            <person name="Motomura T."/>
            <person name="Nagasato C."/>
            <person name="Napoli C.A."/>
            <person name="Nelson D.R."/>
            <person name="Nyvall-Collen P."/>
            <person name="Peters A.F."/>
            <person name="Pommier C."/>
            <person name="Potin P."/>
            <person name="Poulain J."/>
            <person name="Quesneville H."/>
            <person name="Read B."/>
            <person name="Rensing S.A."/>
            <person name="Ritter A."/>
            <person name="Rousvoal S."/>
            <person name="Samanta M."/>
            <person name="Samson G."/>
            <person name="Schroeder D.C."/>
            <person name="Segurens B."/>
            <person name="Strittmatter M."/>
            <person name="Tonon T."/>
            <person name="Tregear J.W."/>
            <person name="Valentin K."/>
            <person name="von Dassow P."/>
            <person name="Yamagishi T."/>
            <person name="Van de Peer Y."/>
            <person name="Wincker P."/>
        </authorList>
    </citation>
    <scope>NUCLEOTIDE SEQUENCE [LARGE SCALE GENOMIC DNA]</scope>
    <source>
        <strain evidence="9">Ec32 / CCAP1310/4</strain>
    </source>
</reference>
<dbReference type="EMBL" id="FN647683">
    <property type="protein sequence ID" value="CBN79145.1"/>
    <property type="molecule type" value="Genomic_DNA"/>
</dbReference>
<feature type="chain" id="PRO_5003116988" evidence="6">
    <location>
        <begin position="24"/>
        <end position="915"/>
    </location>
</feature>
<accession>D8LBW2</accession>
<keyword evidence="2" id="KW-0645">Protease</keyword>
<dbReference type="NCBIfam" id="TIGR00706">
    <property type="entry name" value="SppA_dom"/>
    <property type="match status" value="1"/>
</dbReference>
<dbReference type="InterPro" id="IPR004635">
    <property type="entry name" value="Pept_S49_SppA"/>
</dbReference>
<dbReference type="OrthoDB" id="45421at2759"/>
<dbReference type="STRING" id="2880.D8LBW2"/>
<dbReference type="PANTHER" id="PTHR33209">
    <property type="entry name" value="PROTEASE 4"/>
    <property type="match status" value="1"/>
</dbReference>
<feature type="compositionally biased region" description="Basic residues" evidence="5">
    <location>
        <begin position="120"/>
        <end position="129"/>
    </location>
</feature>
<dbReference type="InterPro" id="IPR002142">
    <property type="entry name" value="Peptidase_S49"/>
</dbReference>
<protein>
    <submittedName>
        <fullName evidence="8">Signal peptide peptidase</fullName>
    </submittedName>
</protein>
<dbReference type="CDD" id="cd07023">
    <property type="entry name" value="S49_Sppa_N_C"/>
    <property type="match status" value="1"/>
</dbReference>
<feature type="compositionally biased region" description="Basic and acidic residues" evidence="5">
    <location>
        <begin position="695"/>
        <end position="721"/>
    </location>
</feature>
<dbReference type="GO" id="GO:0008236">
    <property type="term" value="F:serine-type peptidase activity"/>
    <property type="evidence" value="ECO:0007669"/>
    <property type="project" value="UniProtKB-KW"/>
</dbReference>
<gene>
    <name evidence="8" type="primary">signal</name>
    <name evidence="8" type="ORF">Esi_0010_0018</name>
</gene>
<evidence type="ECO:0000256" key="6">
    <source>
        <dbReference type="SAM" id="SignalP"/>
    </source>
</evidence>
<keyword evidence="6" id="KW-0732">Signal</keyword>
<evidence type="ECO:0000256" key="4">
    <source>
        <dbReference type="ARBA" id="ARBA00022825"/>
    </source>
</evidence>
<evidence type="ECO:0000256" key="1">
    <source>
        <dbReference type="ARBA" id="ARBA00008683"/>
    </source>
</evidence>
<dbReference type="EMBL" id="FN649733">
    <property type="protein sequence ID" value="CBN79145.1"/>
    <property type="molecule type" value="Genomic_DNA"/>
</dbReference>
<comment type="similarity">
    <text evidence="1">Belongs to the peptidase S49 family.</text>
</comment>
<dbReference type="Proteomes" id="UP000002630">
    <property type="component" value="Linkage Group LG08"/>
</dbReference>
<dbReference type="Gene3D" id="3.90.226.10">
    <property type="entry name" value="2-enoyl-CoA Hydratase, Chain A, domain 1"/>
    <property type="match status" value="3"/>
</dbReference>
<feature type="domain" description="Peptidase S49" evidence="7">
    <location>
        <begin position="533"/>
        <end position="682"/>
    </location>
</feature>
<feature type="region of interest" description="Disordered" evidence="5">
    <location>
        <begin position="78"/>
        <end position="99"/>
    </location>
</feature>
<keyword evidence="4" id="KW-0720">Serine protease</keyword>
<evidence type="ECO:0000256" key="2">
    <source>
        <dbReference type="ARBA" id="ARBA00022670"/>
    </source>
</evidence>
<feature type="region of interest" description="Disordered" evidence="5">
    <location>
        <begin position="695"/>
        <end position="741"/>
    </location>
</feature>
<dbReference type="PANTHER" id="PTHR33209:SF1">
    <property type="entry name" value="PEPTIDASE S49 DOMAIN-CONTAINING PROTEIN"/>
    <property type="match status" value="1"/>
</dbReference>
<dbReference type="eggNOG" id="ENOG502QQH5">
    <property type="taxonomic scope" value="Eukaryota"/>
</dbReference>
<organism evidence="8 9">
    <name type="scientific">Ectocarpus siliculosus</name>
    <name type="common">Brown alga</name>
    <name type="synonym">Conferva siliculosa</name>
    <dbReference type="NCBI Taxonomy" id="2880"/>
    <lineage>
        <taxon>Eukaryota</taxon>
        <taxon>Sar</taxon>
        <taxon>Stramenopiles</taxon>
        <taxon>Ochrophyta</taxon>
        <taxon>PX clade</taxon>
        <taxon>Phaeophyceae</taxon>
        <taxon>Ectocarpales</taxon>
        <taxon>Ectocarpaceae</taxon>
        <taxon>Ectocarpus</taxon>
    </lineage>
</organism>
<evidence type="ECO:0000313" key="9">
    <source>
        <dbReference type="Proteomes" id="UP000002630"/>
    </source>
</evidence>
<keyword evidence="3" id="KW-0378">Hydrolase</keyword>
<dbReference type="GO" id="GO:0006508">
    <property type="term" value="P:proteolysis"/>
    <property type="evidence" value="ECO:0007669"/>
    <property type="project" value="UniProtKB-KW"/>
</dbReference>
<dbReference type="InterPro" id="IPR047272">
    <property type="entry name" value="S49_SppA_C"/>
</dbReference>
<dbReference type="SUPFAM" id="SSF52096">
    <property type="entry name" value="ClpP/crotonase"/>
    <property type="match status" value="2"/>
</dbReference>
<sequence>MGSKLRMPSALVVLAAASCYGMATISPVRQQLRPSPSRLSSHHGTTYAMPMVMGVAKSKADHSVGLGGISGLAREGLQQRRGAPHGVCGSSTSSRSPRDSLMRREVFWNGLLEAGESGRKSKRKSKPKRPNPPGFPRASTLLRPTLEGREHFLDVSVEKFKPNKPSWGQAFRFKLKPFGRLSSRTKIVQIELKGELGLTSQPQLFKEPELTLFGLVKTLKTAAHDPRIKAVVIDFDGPALSMAATMEVRRAMDYFTQSGKPLWGFTESSVDLTLLCLMGGCTRRIATEEAYCNVIGFSSEAQFFRKALENFGVEPAVKRIGEFKTFGDAYSRDSMSAAQREVSTNLLETVSGFKTGLLARSSGKSVAEVEALYDNDTPLDVKMLKEFGLLDDVYYQDQMLKLLTREMASNKRKLMSRARRDVKNGGKLKLGVQSPKMIVDAPLYLKKVRKNKVEGVPGVKGDRTIAVLNAQGAIVNSAAPSPGGAINLVISNFRDMASTIIADKSIDGVVVRVSSPGGDASASDLMWREVRRLRESGKVVVASVADVAASGGYYIAMGCERIVCDELSITGSIGVVSALLKIGELLEKIGITSELISKGKYAELFSARSFTAEEDAYFGRGAMASYNDFVGKAAKSRRMPLEDMQRRAQGRVWTGAEAKELGLVDDLGGLDKAIEICRDMVDLKAMATKKMKEAIKEEKKQKKKEAKESKNTELPKDDKEASSSAIVKADKAKDDGEGTGVADSDILYLDEEVPFGPLGTFPENYSDLQAKVVKEAEREVRAEAEKREKDGKERLTRVINVQPSPGGFLGQLGSLSRVSGGSGLFGLVKTAPADPAGDALLKGLGSLLSPEASRPMAVLDDNIARIVPGVSGVPEELRNLGVGPTLYSVLQRSPGLSEALLEMAGKVGLSSLLGK</sequence>
<proteinExistence type="inferred from homology"/>
<dbReference type="PROSITE" id="PS51257">
    <property type="entry name" value="PROKAR_LIPOPROTEIN"/>
    <property type="match status" value="1"/>
</dbReference>
<dbReference type="InterPro" id="IPR029045">
    <property type="entry name" value="ClpP/crotonase-like_dom_sf"/>
</dbReference>
<name>D8LBW2_ECTSI</name>